<feature type="transmembrane region" description="Helical" evidence="10">
    <location>
        <begin position="225"/>
        <end position="243"/>
    </location>
</feature>
<evidence type="ECO:0000313" key="13">
    <source>
        <dbReference type="EMBL" id="MBB6455882.1"/>
    </source>
</evidence>
<dbReference type="Proteomes" id="UP000578000">
    <property type="component" value="Unassembled WGS sequence"/>
</dbReference>
<proteinExistence type="predicted"/>
<sequence>MMVRRCVAIGAGLLWAWSALAQPARGPAPAVRQHWSFTGALGHFDLTAVQRGYAVFVGSCASCHSLSQLHFSDFEGMGLQPAEVAALAATWQVPNGLDAEGRLRHRAARPDDALPSPYSGPEAALAANQGVVPPDLSRILQVYPGGPDRLYGLLVGYGPQPVRQIGHGFSNPYAIGHFTAMPPPLHGNEVKYADGTVPDVQAEARDVTTFLAWVSAPHLDQRRRLGVGAGLYLCFLAVLFAILNRRLWSDVRK</sequence>
<feature type="signal peptide" evidence="11">
    <location>
        <begin position="1"/>
        <end position="21"/>
    </location>
</feature>
<evidence type="ECO:0000256" key="10">
    <source>
        <dbReference type="SAM" id="Phobius"/>
    </source>
</evidence>
<keyword evidence="5 9" id="KW-0479">Metal-binding</keyword>
<dbReference type="EMBL" id="JACHIE010000001">
    <property type="protein sequence ID" value="MBB6455882.1"/>
    <property type="molecule type" value="Genomic_DNA"/>
</dbReference>
<feature type="chain" id="PRO_5032698583" description="Cytochrome c1" evidence="11">
    <location>
        <begin position="22"/>
        <end position="253"/>
    </location>
</feature>
<feature type="binding site" description="covalent" evidence="9">
    <location>
        <position position="181"/>
    </location>
    <ligand>
        <name>heme c</name>
        <dbReference type="ChEBI" id="CHEBI:61717"/>
    </ligand>
</feature>
<reference evidence="13 14" key="1">
    <citation type="submission" date="2020-08" db="EMBL/GenBank/DDBJ databases">
        <title>Genomic Encyclopedia of Type Strains, Phase IV (KMG-IV): sequencing the most valuable type-strain genomes for metagenomic binning, comparative biology and taxonomic classification.</title>
        <authorList>
            <person name="Goeker M."/>
        </authorList>
    </citation>
    <scope>NUCLEOTIDE SEQUENCE [LARGE SCALE GENOMIC DNA]</scope>
    <source>
        <strain evidence="13 14">DSM 4491</strain>
    </source>
</reference>
<comment type="subcellular location">
    <subcellularLocation>
        <location evidence="1">Membrane</location>
    </subcellularLocation>
</comment>
<evidence type="ECO:0000256" key="4">
    <source>
        <dbReference type="ARBA" id="ARBA00022692"/>
    </source>
</evidence>
<evidence type="ECO:0000256" key="9">
    <source>
        <dbReference type="PIRSR" id="PIRSR602326-1"/>
    </source>
</evidence>
<keyword evidence="3 9" id="KW-0349">Heme</keyword>
<dbReference type="InterPro" id="IPR009056">
    <property type="entry name" value="Cyt_c-like_dom"/>
</dbReference>
<dbReference type="PANTHER" id="PTHR10266:SF3">
    <property type="entry name" value="CYTOCHROME C1, HEME PROTEIN, MITOCHONDRIAL"/>
    <property type="match status" value="1"/>
</dbReference>
<dbReference type="GO" id="GO:0009055">
    <property type="term" value="F:electron transfer activity"/>
    <property type="evidence" value="ECO:0007669"/>
    <property type="project" value="InterPro"/>
</dbReference>
<evidence type="ECO:0000259" key="12">
    <source>
        <dbReference type="PROSITE" id="PS51007"/>
    </source>
</evidence>
<feature type="domain" description="Cytochrome c" evidence="12">
    <location>
        <begin position="47"/>
        <end position="147"/>
    </location>
</feature>
<evidence type="ECO:0000256" key="2">
    <source>
        <dbReference type="ARBA" id="ARBA00016165"/>
    </source>
</evidence>
<evidence type="ECO:0000256" key="1">
    <source>
        <dbReference type="ARBA" id="ARBA00004370"/>
    </source>
</evidence>
<feature type="binding site" description="covalent" evidence="9">
    <location>
        <position position="60"/>
    </location>
    <ligand>
        <name>heme c</name>
        <dbReference type="ChEBI" id="CHEBI:61717"/>
    </ligand>
</feature>
<dbReference type="GO" id="GO:0016020">
    <property type="term" value="C:membrane"/>
    <property type="evidence" value="ECO:0007669"/>
    <property type="project" value="UniProtKB-SubCell"/>
</dbReference>
<feature type="binding site" description="covalent" evidence="9">
    <location>
        <position position="64"/>
    </location>
    <ligand>
        <name>heme c</name>
        <dbReference type="ChEBI" id="CHEBI:61717"/>
    </ligand>
</feature>
<dbReference type="PRINTS" id="PR00603">
    <property type="entry name" value="CYTOCHROMEC1"/>
</dbReference>
<feature type="binding site" description="covalent" evidence="9">
    <location>
        <position position="63"/>
    </location>
    <ligand>
        <name>heme c</name>
        <dbReference type="ChEBI" id="CHEBI:61717"/>
    </ligand>
</feature>
<name>A0A841QCK3_9PROT</name>
<evidence type="ECO:0000256" key="3">
    <source>
        <dbReference type="ARBA" id="ARBA00022617"/>
    </source>
</evidence>
<organism evidence="13 14">
    <name type="scientific">Acetobacter lovaniensis</name>
    <dbReference type="NCBI Taxonomy" id="104100"/>
    <lineage>
        <taxon>Bacteria</taxon>
        <taxon>Pseudomonadati</taxon>
        <taxon>Pseudomonadota</taxon>
        <taxon>Alphaproteobacteria</taxon>
        <taxon>Acetobacterales</taxon>
        <taxon>Acetobacteraceae</taxon>
        <taxon>Acetobacter</taxon>
    </lineage>
</organism>
<evidence type="ECO:0000256" key="11">
    <source>
        <dbReference type="SAM" id="SignalP"/>
    </source>
</evidence>
<comment type="caution">
    <text evidence="13">The sequence shown here is derived from an EMBL/GenBank/DDBJ whole genome shotgun (WGS) entry which is preliminary data.</text>
</comment>
<dbReference type="InterPro" id="IPR002326">
    <property type="entry name" value="Cyt_c1"/>
</dbReference>
<dbReference type="PANTHER" id="PTHR10266">
    <property type="entry name" value="CYTOCHROME C1"/>
    <property type="match status" value="1"/>
</dbReference>
<evidence type="ECO:0000256" key="7">
    <source>
        <dbReference type="ARBA" id="ARBA00023004"/>
    </source>
</evidence>
<dbReference type="AlphaFoldDB" id="A0A841QCK3"/>
<keyword evidence="4 10" id="KW-0812">Transmembrane</keyword>
<keyword evidence="6 10" id="KW-1133">Transmembrane helix</keyword>
<keyword evidence="8 10" id="KW-0472">Membrane</keyword>
<accession>A0A841QCK3</accession>
<dbReference type="SUPFAM" id="SSF46626">
    <property type="entry name" value="Cytochrome c"/>
    <property type="match status" value="1"/>
</dbReference>
<dbReference type="InterPro" id="IPR036909">
    <property type="entry name" value="Cyt_c-like_dom_sf"/>
</dbReference>
<evidence type="ECO:0000313" key="14">
    <source>
        <dbReference type="Proteomes" id="UP000578000"/>
    </source>
</evidence>
<evidence type="ECO:0000256" key="6">
    <source>
        <dbReference type="ARBA" id="ARBA00022989"/>
    </source>
</evidence>
<dbReference type="Gene3D" id="1.10.760.10">
    <property type="entry name" value="Cytochrome c-like domain"/>
    <property type="match status" value="1"/>
</dbReference>
<dbReference type="Pfam" id="PF02167">
    <property type="entry name" value="Cytochrom_C1"/>
    <property type="match status" value="1"/>
</dbReference>
<evidence type="ECO:0000256" key="5">
    <source>
        <dbReference type="ARBA" id="ARBA00022723"/>
    </source>
</evidence>
<dbReference type="PROSITE" id="PS51007">
    <property type="entry name" value="CYTC"/>
    <property type="match status" value="1"/>
</dbReference>
<keyword evidence="11" id="KW-0732">Signal</keyword>
<dbReference type="RefSeq" id="WP_166110687.1">
    <property type="nucleotide sequence ID" value="NZ_BAABDB010000006.1"/>
</dbReference>
<dbReference type="GO" id="GO:0046872">
    <property type="term" value="F:metal ion binding"/>
    <property type="evidence" value="ECO:0007669"/>
    <property type="project" value="UniProtKB-KW"/>
</dbReference>
<gene>
    <name evidence="13" type="ORF">HNR55_000443</name>
</gene>
<keyword evidence="14" id="KW-1185">Reference proteome</keyword>
<dbReference type="Gene3D" id="1.20.5.100">
    <property type="entry name" value="Cytochrome c1, transmembrane anchor, C-terminal"/>
    <property type="match status" value="1"/>
</dbReference>
<protein>
    <recommendedName>
        <fullName evidence="2">Cytochrome c1</fullName>
    </recommendedName>
</protein>
<evidence type="ECO:0000256" key="8">
    <source>
        <dbReference type="ARBA" id="ARBA00023136"/>
    </source>
</evidence>
<dbReference type="GO" id="GO:0020037">
    <property type="term" value="F:heme binding"/>
    <property type="evidence" value="ECO:0007669"/>
    <property type="project" value="InterPro"/>
</dbReference>
<comment type="cofactor">
    <cofactor evidence="9">
        <name>heme c</name>
        <dbReference type="ChEBI" id="CHEBI:61717"/>
    </cofactor>
    <text evidence="9">Binds 1 heme c group covalently per subunit.</text>
</comment>
<keyword evidence="7 9" id="KW-0408">Iron</keyword>